<organism evidence="2 3">
    <name type="scientific">Kingdonia uniflora</name>
    <dbReference type="NCBI Taxonomy" id="39325"/>
    <lineage>
        <taxon>Eukaryota</taxon>
        <taxon>Viridiplantae</taxon>
        <taxon>Streptophyta</taxon>
        <taxon>Embryophyta</taxon>
        <taxon>Tracheophyta</taxon>
        <taxon>Spermatophyta</taxon>
        <taxon>Magnoliopsida</taxon>
        <taxon>Ranunculales</taxon>
        <taxon>Circaeasteraceae</taxon>
        <taxon>Kingdonia</taxon>
    </lineage>
</organism>
<gene>
    <name evidence="2" type="ORF">GIB67_030172</name>
</gene>
<accession>A0A7J7LE60</accession>
<dbReference type="Gene3D" id="1.20.272.10">
    <property type="match status" value="1"/>
</dbReference>
<feature type="compositionally biased region" description="Low complexity" evidence="1">
    <location>
        <begin position="36"/>
        <end position="56"/>
    </location>
</feature>
<reference evidence="2 3" key="1">
    <citation type="journal article" date="2020" name="IScience">
        <title>Genome Sequencing of the Endangered Kingdonia uniflora (Circaeasteraceae, Ranunculales) Reveals Potential Mechanisms of Evolutionary Specialization.</title>
        <authorList>
            <person name="Sun Y."/>
            <person name="Deng T."/>
            <person name="Zhang A."/>
            <person name="Moore M.J."/>
            <person name="Landis J.B."/>
            <person name="Lin N."/>
            <person name="Zhang H."/>
            <person name="Zhang X."/>
            <person name="Huang J."/>
            <person name="Zhang X."/>
            <person name="Sun H."/>
            <person name="Wang H."/>
        </authorList>
    </citation>
    <scope>NUCLEOTIDE SEQUENCE [LARGE SCALE GENOMIC DNA]</scope>
    <source>
        <strain evidence="2">TB1705</strain>
        <tissue evidence="2">Leaf</tissue>
    </source>
</reference>
<dbReference type="InterPro" id="IPR050238">
    <property type="entry name" value="DNA_Rep/Repair_Clamp_Loader"/>
</dbReference>
<dbReference type="GO" id="GO:0006281">
    <property type="term" value="P:DNA repair"/>
    <property type="evidence" value="ECO:0007669"/>
    <property type="project" value="TreeGrafter"/>
</dbReference>
<dbReference type="InterPro" id="IPR008921">
    <property type="entry name" value="DNA_pol3_clamp-load_cplx_C"/>
</dbReference>
<dbReference type="GO" id="GO:0005663">
    <property type="term" value="C:DNA replication factor C complex"/>
    <property type="evidence" value="ECO:0007669"/>
    <property type="project" value="TreeGrafter"/>
</dbReference>
<feature type="compositionally biased region" description="Basic residues" evidence="1">
    <location>
        <begin position="57"/>
        <end position="69"/>
    </location>
</feature>
<feature type="region of interest" description="Disordered" evidence="1">
    <location>
        <begin position="114"/>
        <end position="135"/>
    </location>
</feature>
<dbReference type="GO" id="GO:0005634">
    <property type="term" value="C:nucleus"/>
    <property type="evidence" value="ECO:0007669"/>
    <property type="project" value="TreeGrafter"/>
</dbReference>
<dbReference type="Gene3D" id="1.10.8.60">
    <property type="match status" value="1"/>
</dbReference>
<dbReference type="Proteomes" id="UP000541444">
    <property type="component" value="Unassembled WGS sequence"/>
</dbReference>
<dbReference type="EMBL" id="JACGCM010002345">
    <property type="protein sequence ID" value="KAF6140961.1"/>
    <property type="molecule type" value="Genomic_DNA"/>
</dbReference>
<dbReference type="SUPFAM" id="SSF52540">
    <property type="entry name" value="P-loop containing nucleoside triphosphate hydrolases"/>
    <property type="match status" value="1"/>
</dbReference>
<dbReference type="InterPro" id="IPR027417">
    <property type="entry name" value="P-loop_NTPase"/>
</dbReference>
<dbReference type="AlphaFoldDB" id="A0A7J7LE60"/>
<evidence type="ECO:0000313" key="3">
    <source>
        <dbReference type="Proteomes" id="UP000541444"/>
    </source>
</evidence>
<sequence>MSTRNPAADPSSLPNRITRSSSEPNIYKTTRPSNLSSNRSTCSTNTTTTTSTTTSRTKPKKAKTKKKIRKNLNYDSSELTEESLKEFNRMNALAFTDKKNSSPYYKGLTDSSLAINQQRPPSPDRDTIRTSGTSTSSISTVFNKFQEWSMSCFKSKGDAKVGITSVSSSKMGSTTSFSSSRSVIKDVKVLKIVPSLQEYKPLRERVDEAKAVAKPMPCHEQQLQQQQRKRTSPKQRKRETAVEKSNAMDYKEKEFVWAKKYRPKALKDFICNRDKAEHLNSLVRKGQCSHYIFEGPAGVGKRTMVWALLREAFGPEKLMTRKEIKTFDLKGEAVPNIKVNVIVSSVHVEINLSELCGYEKHVIVELIKETHNMALDQTMECDHSNCHGNFQVPYRSVYFAIVLYEADKLSTDAQLYLRWLLERSKSCNKIFFCCSDISKLHPIKSLCTVIQLLPPSNKEIIEVLEFIAEKEGISLPHQLAQRFAVNSKQNLRQAIRSFEASWQLNSPLEEDQVILTGWEENIGNIAKNIIEEQSPRQLYNIRGKLQNLIEHNVSAQFIFDSLVGELKKNVSEEVKPKIDSLYLEYNRDTGEIDGEKSLCTGNDAAGGKRSTASRKNVQDFMRIEEFTAKFMSFYKCYVTKNVEGLNGDAAS</sequence>
<feature type="region of interest" description="Disordered" evidence="1">
    <location>
        <begin position="213"/>
        <end position="244"/>
    </location>
</feature>
<dbReference type="GO" id="GO:0006261">
    <property type="term" value="P:DNA-templated DNA replication"/>
    <property type="evidence" value="ECO:0007669"/>
    <property type="project" value="TreeGrafter"/>
</dbReference>
<dbReference type="OrthoDB" id="761538at2759"/>
<dbReference type="Gene3D" id="3.40.50.300">
    <property type="entry name" value="P-loop containing nucleotide triphosphate hydrolases"/>
    <property type="match status" value="1"/>
</dbReference>
<dbReference type="PANTHER" id="PTHR11669">
    <property type="entry name" value="REPLICATION FACTOR C / DNA POLYMERASE III GAMMA-TAU SUBUNIT"/>
    <property type="match status" value="1"/>
</dbReference>
<evidence type="ECO:0000256" key="1">
    <source>
        <dbReference type="SAM" id="MobiDB-lite"/>
    </source>
</evidence>
<dbReference type="FunFam" id="1.10.8.60:FF:000030">
    <property type="entry name" value="replication factor C subunit 3"/>
    <property type="match status" value="1"/>
</dbReference>
<dbReference type="Pfam" id="PF21960">
    <property type="entry name" value="RCF1-5-like_lid"/>
    <property type="match status" value="1"/>
</dbReference>
<dbReference type="PANTHER" id="PTHR11669:SF52">
    <property type="entry name" value="OS10G0574500 PROTEIN"/>
    <property type="match status" value="1"/>
</dbReference>
<dbReference type="SUPFAM" id="SSF48019">
    <property type="entry name" value="post-AAA+ oligomerization domain-like"/>
    <property type="match status" value="1"/>
</dbReference>
<dbReference type="GO" id="GO:0003689">
    <property type="term" value="F:DNA clamp loader activity"/>
    <property type="evidence" value="ECO:0007669"/>
    <property type="project" value="TreeGrafter"/>
</dbReference>
<dbReference type="GO" id="GO:0003677">
    <property type="term" value="F:DNA binding"/>
    <property type="evidence" value="ECO:0007669"/>
    <property type="project" value="InterPro"/>
</dbReference>
<proteinExistence type="predicted"/>
<name>A0A7J7LE60_9MAGN</name>
<feature type="compositionally biased region" description="Polar residues" evidence="1">
    <location>
        <begin position="12"/>
        <end position="35"/>
    </location>
</feature>
<feature type="region of interest" description="Disordered" evidence="1">
    <location>
        <begin position="1"/>
        <end position="69"/>
    </location>
</feature>
<evidence type="ECO:0008006" key="4">
    <source>
        <dbReference type="Google" id="ProtNLM"/>
    </source>
</evidence>
<feature type="compositionally biased region" description="Basic residues" evidence="1">
    <location>
        <begin position="227"/>
        <end position="237"/>
    </location>
</feature>
<protein>
    <recommendedName>
        <fullName evidence="4">Replication factor C subunit 3</fullName>
    </recommendedName>
</protein>
<comment type="caution">
    <text evidence="2">The sequence shown here is derived from an EMBL/GenBank/DDBJ whole genome shotgun (WGS) entry which is preliminary data.</text>
</comment>
<evidence type="ECO:0000313" key="2">
    <source>
        <dbReference type="EMBL" id="KAF6140961.1"/>
    </source>
</evidence>
<keyword evidence="3" id="KW-1185">Reference proteome</keyword>